<keyword evidence="5" id="KW-1185">Reference proteome</keyword>
<dbReference type="SUPFAM" id="SSF51735">
    <property type="entry name" value="NAD(P)-binding Rossmann-fold domains"/>
    <property type="match status" value="1"/>
</dbReference>
<evidence type="ECO:0000313" key="4">
    <source>
        <dbReference type="EMBL" id="KAK5048208.1"/>
    </source>
</evidence>
<organism evidence="4 5">
    <name type="scientific">Exophiala bonariae</name>
    <dbReference type="NCBI Taxonomy" id="1690606"/>
    <lineage>
        <taxon>Eukaryota</taxon>
        <taxon>Fungi</taxon>
        <taxon>Dikarya</taxon>
        <taxon>Ascomycota</taxon>
        <taxon>Pezizomycotina</taxon>
        <taxon>Eurotiomycetes</taxon>
        <taxon>Chaetothyriomycetidae</taxon>
        <taxon>Chaetothyriales</taxon>
        <taxon>Herpotrichiellaceae</taxon>
        <taxon>Exophiala</taxon>
    </lineage>
</organism>
<keyword evidence="2" id="KW-0521">NADP</keyword>
<proteinExistence type="inferred from homology"/>
<dbReference type="PANTHER" id="PTHR24321:SF12">
    <property type="entry name" value="SHORT-CHAIN DEHYDROGENASE_REDUCTASE FAMILY, PUTATIVE (AFU_ORTHOLOGUE AFUA_5G14340)-RELATED"/>
    <property type="match status" value="1"/>
</dbReference>
<dbReference type="PROSITE" id="PS00061">
    <property type="entry name" value="ADH_SHORT"/>
    <property type="match status" value="1"/>
</dbReference>
<evidence type="ECO:0000313" key="5">
    <source>
        <dbReference type="Proteomes" id="UP001358417"/>
    </source>
</evidence>
<dbReference type="InterPro" id="IPR020904">
    <property type="entry name" value="Sc_DH/Rdtase_CS"/>
</dbReference>
<dbReference type="PRINTS" id="PR00081">
    <property type="entry name" value="GDHRDH"/>
</dbReference>
<protein>
    <submittedName>
        <fullName evidence="4">Uncharacterized protein</fullName>
    </submittedName>
</protein>
<dbReference type="GeneID" id="89974052"/>
<gene>
    <name evidence="4" type="ORF">LTR84_005878</name>
</gene>
<dbReference type="CDD" id="cd05233">
    <property type="entry name" value="SDR_c"/>
    <property type="match status" value="1"/>
</dbReference>
<comment type="caution">
    <text evidence="4">The sequence shown here is derived from an EMBL/GenBank/DDBJ whole genome shotgun (WGS) entry which is preliminary data.</text>
</comment>
<dbReference type="PRINTS" id="PR00080">
    <property type="entry name" value="SDRFAMILY"/>
</dbReference>
<dbReference type="InterPro" id="IPR002347">
    <property type="entry name" value="SDR_fam"/>
</dbReference>
<sequence>MDVPGYALITGAASGIGRACANTFATDGAAGIALLDINHDVLIQVKTEVEKRCTEREGKSCRVEVFTVDVRNEEQVIQAVNGAAQIFGRLDYVVNAAGLAMKHAGGAIYAETSDWQRIIDVNLTGTFFVLKAAAKIMLKQEPILSSIDGRPLQRGSIVNFGSILGAVGVPMSTAYTASKHGVLGLTKTASEDYAKDGLRINAICPGYTETPMTTQSELVLQVMKEKVATSVPMGRMGTAREIADGVVYLSGGRSSFVTGTALFVDGGYTQR</sequence>
<dbReference type="FunFam" id="3.40.50.720:FF:000084">
    <property type="entry name" value="Short-chain dehydrogenase reductase"/>
    <property type="match status" value="1"/>
</dbReference>
<name>A0AAV9N535_9EURO</name>
<dbReference type="AlphaFoldDB" id="A0AAV9N535"/>
<dbReference type="Pfam" id="PF13561">
    <property type="entry name" value="adh_short_C2"/>
    <property type="match status" value="1"/>
</dbReference>
<dbReference type="InterPro" id="IPR036291">
    <property type="entry name" value="NAD(P)-bd_dom_sf"/>
</dbReference>
<dbReference type="GO" id="GO:0016491">
    <property type="term" value="F:oxidoreductase activity"/>
    <property type="evidence" value="ECO:0007669"/>
    <property type="project" value="UniProtKB-KW"/>
</dbReference>
<dbReference type="Proteomes" id="UP001358417">
    <property type="component" value="Unassembled WGS sequence"/>
</dbReference>
<dbReference type="PANTHER" id="PTHR24321">
    <property type="entry name" value="DEHYDROGENASES, SHORT CHAIN"/>
    <property type="match status" value="1"/>
</dbReference>
<dbReference type="EMBL" id="JAVRRD010000022">
    <property type="protein sequence ID" value="KAK5048208.1"/>
    <property type="molecule type" value="Genomic_DNA"/>
</dbReference>
<evidence type="ECO:0000256" key="2">
    <source>
        <dbReference type="ARBA" id="ARBA00022857"/>
    </source>
</evidence>
<evidence type="ECO:0000256" key="1">
    <source>
        <dbReference type="ARBA" id="ARBA00006484"/>
    </source>
</evidence>
<keyword evidence="3" id="KW-0560">Oxidoreductase</keyword>
<dbReference type="Gene3D" id="3.40.50.720">
    <property type="entry name" value="NAD(P)-binding Rossmann-like Domain"/>
    <property type="match status" value="1"/>
</dbReference>
<reference evidence="4 5" key="1">
    <citation type="submission" date="2023-08" db="EMBL/GenBank/DDBJ databases">
        <title>Black Yeasts Isolated from many extreme environments.</title>
        <authorList>
            <person name="Coleine C."/>
            <person name="Stajich J.E."/>
            <person name="Selbmann L."/>
        </authorList>
    </citation>
    <scope>NUCLEOTIDE SEQUENCE [LARGE SCALE GENOMIC DNA]</scope>
    <source>
        <strain evidence="4 5">CCFEE 5792</strain>
    </source>
</reference>
<accession>A0AAV9N535</accession>
<evidence type="ECO:0000256" key="3">
    <source>
        <dbReference type="ARBA" id="ARBA00023002"/>
    </source>
</evidence>
<comment type="similarity">
    <text evidence="1">Belongs to the short-chain dehydrogenases/reductases (SDR) family.</text>
</comment>
<dbReference type="RefSeq" id="XP_064703666.1">
    <property type="nucleotide sequence ID" value="XM_064849442.1"/>
</dbReference>